<organism evidence="1 2">
    <name type="scientific">Dendrobium thyrsiflorum</name>
    <name type="common">Pinecone-like raceme dendrobium</name>
    <name type="synonym">Orchid</name>
    <dbReference type="NCBI Taxonomy" id="117978"/>
    <lineage>
        <taxon>Eukaryota</taxon>
        <taxon>Viridiplantae</taxon>
        <taxon>Streptophyta</taxon>
        <taxon>Embryophyta</taxon>
        <taxon>Tracheophyta</taxon>
        <taxon>Spermatophyta</taxon>
        <taxon>Magnoliopsida</taxon>
        <taxon>Liliopsida</taxon>
        <taxon>Asparagales</taxon>
        <taxon>Orchidaceae</taxon>
        <taxon>Epidendroideae</taxon>
        <taxon>Malaxideae</taxon>
        <taxon>Dendrobiinae</taxon>
        <taxon>Dendrobium</taxon>
    </lineage>
</organism>
<dbReference type="Proteomes" id="UP001552299">
    <property type="component" value="Unassembled WGS sequence"/>
</dbReference>
<gene>
    <name evidence="1" type="ORF">M5K25_000605</name>
</gene>
<reference evidence="1 2" key="1">
    <citation type="journal article" date="2024" name="Plant Biotechnol. J.">
        <title>Dendrobium thyrsiflorum genome and its molecular insights into genes involved in important horticultural traits.</title>
        <authorList>
            <person name="Chen B."/>
            <person name="Wang J.Y."/>
            <person name="Zheng P.J."/>
            <person name="Li K.L."/>
            <person name="Liang Y.M."/>
            <person name="Chen X.F."/>
            <person name="Zhang C."/>
            <person name="Zhao X."/>
            <person name="He X."/>
            <person name="Zhang G.Q."/>
            <person name="Liu Z.J."/>
            <person name="Xu Q."/>
        </authorList>
    </citation>
    <scope>NUCLEOTIDE SEQUENCE [LARGE SCALE GENOMIC DNA]</scope>
    <source>
        <strain evidence="1">GZMU011</strain>
    </source>
</reference>
<dbReference type="AlphaFoldDB" id="A0ABD0W5R3"/>
<keyword evidence="2" id="KW-1185">Reference proteome</keyword>
<name>A0ABD0W5R3_DENTH</name>
<evidence type="ECO:0000313" key="2">
    <source>
        <dbReference type="Proteomes" id="UP001552299"/>
    </source>
</evidence>
<accession>A0ABD0W5R3</accession>
<dbReference type="EMBL" id="JANQDX010000001">
    <property type="protein sequence ID" value="KAL0928691.1"/>
    <property type="molecule type" value="Genomic_DNA"/>
</dbReference>
<sequence>MHWNGCFLHALKISMLSMLKELVCKLLVSMSHILWFILLDLRNVVEFKKSGAFFLKVISDLQAIARG</sequence>
<protein>
    <submittedName>
        <fullName evidence="1">Uncharacterized protein</fullName>
    </submittedName>
</protein>
<comment type="caution">
    <text evidence="1">The sequence shown here is derived from an EMBL/GenBank/DDBJ whole genome shotgun (WGS) entry which is preliminary data.</text>
</comment>
<proteinExistence type="predicted"/>
<evidence type="ECO:0000313" key="1">
    <source>
        <dbReference type="EMBL" id="KAL0928691.1"/>
    </source>
</evidence>